<keyword evidence="2" id="KW-0812">Transmembrane</keyword>
<feature type="transmembrane region" description="Helical" evidence="2">
    <location>
        <begin position="242"/>
        <end position="263"/>
    </location>
</feature>
<evidence type="ECO:0000259" key="3">
    <source>
        <dbReference type="Pfam" id="PF09972"/>
    </source>
</evidence>
<dbReference type="AlphaFoldDB" id="F7YXU2"/>
<feature type="domain" description="Predicted membrane protein YciQ-like C-terminal" evidence="4">
    <location>
        <begin position="276"/>
        <end position="519"/>
    </location>
</feature>
<dbReference type="eggNOG" id="COG4907">
    <property type="taxonomic scope" value="Bacteria"/>
</dbReference>
<dbReference type="HOGENOM" id="CLU_026556_1_0_0"/>
<feature type="compositionally biased region" description="Low complexity" evidence="1">
    <location>
        <begin position="558"/>
        <end position="567"/>
    </location>
</feature>
<name>F7YXU2_9THEM</name>
<accession>F7YXU2</accession>
<dbReference type="EMBL" id="CP002351">
    <property type="protein sequence ID" value="AEH50739.1"/>
    <property type="molecule type" value="Genomic_DNA"/>
</dbReference>
<dbReference type="Pfam" id="PF20990">
    <property type="entry name" value="DUF2207_C"/>
    <property type="match status" value="1"/>
</dbReference>
<dbReference type="InterPro" id="IPR018702">
    <property type="entry name" value="DUF2207"/>
</dbReference>
<dbReference type="RefSeq" id="WP_013931962.1">
    <property type="nucleotide sequence ID" value="NC_015707.1"/>
</dbReference>
<evidence type="ECO:0000313" key="6">
    <source>
        <dbReference type="Proteomes" id="UP000006804"/>
    </source>
</evidence>
<proteinExistence type="predicted"/>
<feature type="domain" description="DUF2207" evidence="3">
    <location>
        <begin position="30"/>
        <end position="211"/>
    </location>
</feature>
<evidence type="ECO:0000256" key="1">
    <source>
        <dbReference type="SAM" id="MobiDB-lite"/>
    </source>
</evidence>
<dbReference type="KEGG" id="tta:Theth_0652"/>
<feature type="transmembrane region" description="Helical" evidence="2">
    <location>
        <begin position="437"/>
        <end position="456"/>
    </location>
</feature>
<dbReference type="Pfam" id="PF09972">
    <property type="entry name" value="DUF2207"/>
    <property type="match status" value="1"/>
</dbReference>
<organism evidence="5 6">
    <name type="scientific">Pseudothermotoga thermarum DSM 5069</name>
    <dbReference type="NCBI Taxonomy" id="688269"/>
    <lineage>
        <taxon>Bacteria</taxon>
        <taxon>Thermotogati</taxon>
        <taxon>Thermotogota</taxon>
        <taxon>Thermotogae</taxon>
        <taxon>Thermotogales</taxon>
        <taxon>Thermotogaceae</taxon>
        <taxon>Pseudothermotoga</taxon>
    </lineage>
</organism>
<reference evidence="5 6" key="1">
    <citation type="submission" date="2010-11" db="EMBL/GenBank/DDBJ databases">
        <title>The complete genome of Thermotoga thermarum DSM 5069.</title>
        <authorList>
            <consortium name="US DOE Joint Genome Institute (JGI-PGF)"/>
            <person name="Lucas S."/>
            <person name="Copeland A."/>
            <person name="Lapidus A."/>
            <person name="Bruce D."/>
            <person name="Goodwin L."/>
            <person name="Pitluck S."/>
            <person name="Kyrpides N."/>
            <person name="Mavromatis K."/>
            <person name="Ivanova N."/>
            <person name="Zeytun A."/>
            <person name="Brettin T."/>
            <person name="Detter J.C."/>
            <person name="Tapia R."/>
            <person name="Han C."/>
            <person name="Land M."/>
            <person name="Hauser L."/>
            <person name="Markowitz V."/>
            <person name="Cheng J.-F."/>
            <person name="Hugenholtz P."/>
            <person name="Woyke T."/>
            <person name="Wu D."/>
            <person name="Spring S."/>
            <person name="Schroeder M."/>
            <person name="Brambilla E."/>
            <person name="Klenk H.-P."/>
            <person name="Eisen J.A."/>
        </authorList>
    </citation>
    <scope>NUCLEOTIDE SEQUENCE [LARGE SCALE GENOMIC DNA]</scope>
    <source>
        <strain evidence="5 6">DSM 5069</strain>
    </source>
</reference>
<dbReference type="InterPro" id="IPR048389">
    <property type="entry name" value="YciQ-like_C"/>
</dbReference>
<protein>
    <recommendedName>
        <fullName evidence="7">DUF2207 domain-containing protein</fullName>
    </recommendedName>
</protein>
<keyword evidence="2" id="KW-0472">Membrane</keyword>
<feature type="compositionally biased region" description="Gly residues" evidence="1">
    <location>
        <begin position="568"/>
        <end position="582"/>
    </location>
</feature>
<keyword evidence="2" id="KW-1133">Transmembrane helix</keyword>
<sequence length="582" mass="65953" precursor="true">MAKTLMKTISLLILILFPSSLFCVSFELPERSYNMILNPDGSAKVVEKVTYRIKQPFRYVSWAIDFEDPITIEDINVEVLKGPSPKQVVFDRKTLRSVSLKVVFSPSMEEYLPVPKEGQIVEIAVEYSLKNILMEGKDFSQVFVKYIGKGTDVSTKLLKVRVVFPAEFGKPVVYHHPWGLQIAKKEITSNIYEFVFRNVPKNTFVEGRFVFPNVVGTGTENLIKASLKDVEKEERDYLLKNYALVAGGIAYLLVVLAFPIYVYRKYGVEETVDYQAEYEREPPTKDPPEIVNAIVKRLCQKPDSDAISAAMLDMVRLGRAKFVENEKREIIGIRILKEDTERKKLIECFEGYIKDGILLFKEIKKAMSNEKNAKNFLAKTSKWFDEIYSKVLQRNYMDTKGNTLAKTFAIIVGMIISFSLILLTFNVPAIGFEIVFSHFRLMMAACIVVSLVVISMKRTVFARWTKEGLLYYLRWKNFEKFLTDFSMLSSYPPQSVAIWDEYIVYATALGVAKEVIRNLKKLYPEPPTTSITAAVYHNQNLFEEIASIHREAAITVSKSSSSTSSGGTKVGTGSGGSRVGVG</sequence>
<evidence type="ECO:0000256" key="2">
    <source>
        <dbReference type="SAM" id="Phobius"/>
    </source>
</evidence>
<dbReference type="Proteomes" id="UP000006804">
    <property type="component" value="Chromosome"/>
</dbReference>
<feature type="region of interest" description="Disordered" evidence="1">
    <location>
        <begin position="558"/>
        <end position="582"/>
    </location>
</feature>
<keyword evidence="6" id="KW-1185">Reference proteome</keyword>
<dbReference type="PATRIC" id="fig|688269.3.peg.675"/>
<gene>
    <name evidence="5" type="ORF">Theth_0652</name>
</gene>
<feature type="transmembrane region" description="Helical" evidence="2">
    <location>
        <begin position="404"/>
        <end position="425"/>
    </location>
</feature>
<evidence type="ECO:0000313" key="5">
    <source>
        <dbReference type="EMBL" id="AEH50739.1"/>
    </source>
</evidence>
<evidence type="ECO:0008006" key="7">
    <source>
        <dbReference type="Google" id="ProtNLM"/>
    </source>
</evidence>
<dbReference type="STRING" id="688269.Theth_0652"/>
<evidence type="ECO:0000259" key="4">
    <source>
        <dbReference type="Pfam" id="PF20990"/>
    </source>
</evidence>